<proteinExistence type="inferred from homology"/>
<dbReference type="GO" id="GO:0071013">
    <property type="term" value="C:catalytic step 2 spliceosome"/>
    <property type="evidence" value="ECO:0007669"/>
    <property type="project" value="TreeGrafter"/>
</dbReference>
<keyword evidence="3" id="KW-0539">Nucleus</keyword>
<protein>
    <submittedName>
        <fullName evidence="5">Uncharacterized protein</fullName>
    </submittedName>
</protein>
<reference evidence="5 6" key="1">
    <citation type="journal article" date="2024" name="BMC Genomics">
        <title>Genome assembly of redclaw crayfish (Cherax quadricarinatus) provides insights into its immune adaptation and hypoxia tolerance.</title>
        <authorList>
            <person name="Liu Z."/>
            <person name="Zheng J."/>
            <person name="Li H."/>
            <person name="Fang K."/>
            <person name="Wang S."/>
            <person name="He J."/>
            <person name="Zhou D."/>
            <person name="Weng S."/>
            <person name="Chi M."/>
            <person name="Gu Z."/>
            <person name="He J."/>
            <person name="Li F."/>
            <person name="Wang M."/>
        </authorList>
    </citation>
    <scope>NUCLEOTIDE SEQUENCE [LARGE SCALE GENOMIC DNA]</scope>
    <source>
        <strain evidence="5">ZL_2023a</strain>
    </source>
</reference>
<evidence type="ECO:0000313" key="6">
    <source>
        <dbReference type="Proteomes" id="UP001445076"/>
    </source>
</evidence>
<dbReference type="InterPro" id="IPR019148">
    <property type="entry name" value="Nuclear_protein_DGCR14_ESS-2"/>
</dbReference>
<dbReference type="EMBL" id="JARKIK010000002">
    <property type="protein sequence ID" value="KAK8753691.1"/>
    <property type="molecule type" value="Genomic_DNA"/>
</dbReference>
<dbReference type="PANTHER" id="PTHR12940">
    <property type="entry name" value="ES-2 PROTEIN - RELATED"/>
    <property type="match status" value="1"/>
</dbReference>
<feature type="region of interest" description="Disordered" evidence="4">
    <location>
        <begin position="450"/>
        <end position="476"/>
    </location>
</feature>
<evidence type="ECO:0000256" key="3">
    <source>
        <dbReference type="ARBA" id="ARBA00023242"/>
    </source>
</evidence>
<dbReference type="Proteomes" id="UP001445076">
    <property type="component" value="Unassembled WGS sequence"/>
</dbReference>
<organism evidence="5 6">
    <name type="scientific">Cherax quadricarinatus</name>
    <name type="common">Australian red claw crayfish</name>
    <dbReference type="NCBI Taxonomy" id="27406"/>
    <lineage>
        <taxon>Eukaryota</taxon>
        <taxon>Metazoa</taxon>
        <taxon>Ecdysozoa</taxon>
        <taxon>Arthropoda</taxon>
        <taxon>Crustacea</taxon>
        <taxon>Multicrustacea</taxon>
        <taxon>Malacostraca</taxon>
        <taxon>Eumalacostraca</taxon>
        <taxon>Eucarida</taxon>
        <taxon>Decapoda</taxon>
        <taxon>Pleocyemata</taxon>
        <taxon>Astacidea</taxon>
        <taxon>Parastacoidea</taxon>
        <taxon>Parastacidae</taxon>
        <taxon>Cherax</taxon>
    </lineage>
</organism>
<keyword evidence="6" id="KW-1185">Reference proteome</keyword>
<comment type="subcellular location">
    <subcellularLocation>
        <location evidence="1">Nucleus</location>
    </subcellularLocation>
</comment>
<evidence type="ECO:0000313" key="5">
    <source>
        <dbReference type="EMBL" id="KAK8753691.1"/>
    </source>
</evidence>
<evidence type="ECO:0000256" key="4">
    <source>
        <dbReference type="SAM" id="MobiDB-lite"/>
    </source>
</evidence>
<dbReference type="AlphaFoldDB" id="A0AAW0YQ77"/>
<comment type="caution">
    <text evidence="5">The sequence shown here is derived from an EMBL/GenBank/DDBJ whole genome shotgun (WGS) entry which is preliminary data.</text>
</comment>
<accession>A0AAW0YQ77</accession>
<dbReference type="PANTHER" id="PTHR12940:SF0">
    <property type="entry name" value="SPLICING FACTOR ESS-2 HOMOLOG"/>
    <property type="match status" value="1"/>
</dbReference>
<dbReference type="Pfam" id="PF09751">
    <property type="entry name" value="Es2"/>
    <property type="match status" value="1"/>
</dbReference>
<feature type="region of interest" description="Disordered" evidence="4">
    <location>
        <begin position="357"/>
        <end position="382"/>
    </location>
</feature>
<sequence>TDKMAQSDSVTVPGEMAIQAAKQNVELVFKKPVQPPARKRKKVLDEDSYVKEVEKIIERDFFPDLENLKEKLDYLEAKETNDVVKLREFYSKYSAVKDPPILQNVEDSPATFETPITGHSKRGGSATPGINYSLDNLLDSQNKMVKDIAEDEKSSQSGKMSLDEFLDKHTSEDNESFEEIMKENERRFKIKHAWMFEAEEKHNKEHTPNLTPQTAKQQAEAAVLAITGTSLQNDTRPKQLENWNYKTFNSVMFVPDGAPLSQEKLIELAKQKKREVSLANTRFDGNPFTETLSQAAMLEASAVQASKKEGKVGVDGKELGKDTPRVNGYSFVSAPSPVPGVDASPLMTWGEVEGTPFQLDGNQTPLLKKQTPGPSYRIPQVPNRDRIGHKLAEQASQKHRNKKCKAILAAKCNLATPSNKFGQQSSLERVTSMSPAAQKLLTTKLGVGQSTDKALRASYTPSPSVRHGSATPGPVTPNIAYLPTSCRGITPKLQTRKKVANTGCAAEGESSLGLTDNLLNLPKRSKSASTQDSDKTENARKCAADFF</sequence>
<feature type="non-terminal residue" evidence="5">
    <location>
        <position position="1"/>
    </location>
</feature>
<evidence type="ECO:0000256" key="2">
    <source>
        <dbReference type="ARBA" id="ARBA00009072"/>
    </source>
</evidence>
<name>A0AAW0YQ77_CHEQU</name>
<gene>
    <name evidence="5" type="ORF">OTU49_001137</name>
</gene>
<comment type="similarity">
    <text evidence="2">Belongs to the ESS2 family.</text>
</comment>
<evidence type="ECO:0000256" key="1">
    <source>
        <dbReference type="ARBA" id="ARBA00004123"/>
    </source>
</evidence>